<proteinExistence type="predicted"/>
<gene>
    <name evidence="2" type="ORF">OTU49_009591</name>
</gene>
<reference evidence="2 3" key="1">
    <citation type="journal article" date="2024" name="BMC Genomics">
        <title>Genome assembly of redclaw crayfish (Cherax quadricarinatus) provides insights into its immune adaptation and hypoxia tolerance.</title>
        <authorList>
            <person name="Liu Z."/>
            <person name="Zheng J."/>
            <person name="Li H."/>
            <person name="Fang K."/>
            <person name="Wang S."/>
            <person name="He J."/>
            <person name="Zhou D."/>
            <person name="Weng S."/>
            <person name="Chi M."/>
            <person name="Gu Z."/>
            <person name="He J."/>
            <person name="Li F."/>
            <person name="Wang M."/>
        </authorList>
    </citation>
    <scope>NUCLEOTIDE SEQUENCE [LARGE SCALE GENOMIC DNA]</scope>
    <source>
        <strain evidence="2">ZL_2023a</strain>
    </source>
</reference>
<evidence type="ECO:0000313" key="2">
    <source>
        <dbReference type="EMBL" id="KAK8727512.1"/>
    </source>
</evidence>
<organism evidence="2 3">
    <name type="scientific">Cherax quadricarinatus</name>
    <name type="common">Australian red claw crayfish</name>
    <dbReference type="NCBI Taxonomy" id="27406"/>
    <lineage>
        <taxon>Eukaryota</taxon>
        <taxon>Metazoa</taxon>
        <taxon>Ecdysozoa</taxon>
        <taxon>Arthropoda</taxon>
        <taxon>Crustacea</taxon>
        <taxon>Multicrustacea</taxon>
        <taxon>Malacostraca</taxon>
        <taxon>Eumalacostraca</taxon>
        <taxon>Eucarida</taxon>
        <taxon>Decapoda</taxon>
        <taxon>Pleocyemata</taxon>
        <taxon>Astacidea</taxon>
        <taxon>Parastacoidea</taxon>
        <taxon>Parastacidae</taxon>
        <taxon>Cherax</taxon>
    </lineage>
</organism>
<keyword evidence="3" id="KW-1185">Reference proteome</keyword>
<dbReference type="AlphaFoldDB" id="A0AAW0WJM0"/>
<feature type="compositionally biased region" description="Low complexity" evidence="1">
    <location>
        <begin position="372"/>
        <end position="399"/>
    </location>
</feature>
<evidence type="ECO:0000313" key="3">
    <source>
        <dbReference type="Proteomes" id="UP001445076"/>
    </source>
</evidence>
<sequence length="665" mass="72371">GDRGLVSESSNRRTDSSKDDGINTSPSGVGSVVCAENNLGSETSPPSASTNSTFINDPFMNIDPFPPVDPNTVITDPVFTEDIQSSSPLVFSDGPPLNLGIDSDKDSVNKRNSTKMAVKPLVVAGGVKPSGNAASPVDIGQAGAASLDLPHDTEDNTSYDEERNSILEALDFAITPTKNHKKVSPQNSKVSIRSRCYSEYMLLDCSYGTLNTYIEASKEVCAKRASIIEEFDPLMSHSQETKSPIVFSDDNVNNENAVETRVEENKVNNIDFEQLKTVNKPRNNGKLEDLNKKTQQKKEESEVLFPRVFNEEGAVGVSADLHDGAVGVSADLHDGAVGVSADLHDGKGAEGIPDNLYNSEEPTPSYFNNADTKTSVSSSTGSCTSWPSDFTKNSSWPSSPVTPPSEVEMGSQWYSDEEEPKVLPTKDVGRSTFHRLSTHQDGDDRAETMGGIRSLGGFRDLLRIREGVKIFFIHTDGVVTSPWNKPFLAASKDTNMIWRVGEGVVLRVGKKLWSCNLHSKTTLVLRSSGIYIFKEVPGKLECKAVGIKVPARVRKAQHELLGHILRENTRIEDERPSGITNAIAKGASSAASQLKKYAEEKSRTTNTAFVRQNSLRALRGVSRHLNNLAGLTGGNMTELPAEYKDLQEAADILRFSRTAKTVQYI</sequence>
<accession>A0AAW0WJM0</accession>
<protein>
    <submittedName>
        <fullName evidence="2">Uncharacterized protein</fullName>
    </submittedName>
</protein>
<comment type="caution">
    <text evidence="2">The sequence shown here is derived from an EMBL/GenBank/DDBJ whole genome shotgun (WGS) entry which is preliminary data.</text>
</comment>
<feature type="region of interest" description="Disordered" evidence="1">
    <location>
        <begin position="1"/>
        <end position="53"/>
    </location>
</feature>
<dbReference type="Proteomes" id="UP001445076">
    <property type="component" value="Unassembled WGS sequence"/>
</dbReference>
<feature type="non-terminal residue" evidence="2">
    <location>
        <position position="1"/>
    </location>
</feature>
<feature type="compositionally biased region" description="Basic and acidic residues" evidence="1">
    <location>
        <begin position="1"/>
        <end position="21"/>
    </location>
</feature>
<evidence type="ECO:0000256" key="1">
    <source>
        <dbReference type="SAM" id="MobiDB-lite"/>
    </source>
</evidence>
<name>A0AAW0WJM0_CHEQU</name>
<dbReference type="EMBL" id="JARKIK010000075">
    <property type="protein sequence ID" value="KAK8727512.1"/>
    <property type="molecule type" value="Genomic_DNA"/>
</dbReference>
<feature type="compositionally biased region" description="Polar residues" evidence="1">
    <location>
        <begin position="38"/>
        <end position="53"/>
    </location>
</feature>
<feature type="region of interest" description="Disordered" evidence="1">
    <location>
        <begin position="371"/>
        <end position="408"/>
    </location>
</feature>